<dbReference type="PANTHER" id="PTHR42733">
    <property type="entry name" value="DJ-1 PROTEIN"/>
    <property type="match status" value="1"/>
</dbReference>
<dbReference type="AlphaFoldDB" id="Q311F3"/>
<evidence type="ECO:0000256" key="1">
    <source>
        <dbReference type="ARBA" id="ARBA00008542"/>
    </source>
</evidence>
<dbReference type="KEGG" id="dde:Dde_1646"/>
<dbReference type="InterPro" id="IPR029062">
    <property type="entry name" value="Class_I_gatase-like"/>
</dbReference>
<dbReference type="Pfam" id="PF01965">
    <property type="entry name" value="DJ-1_PfpI"/>
    <property type="match status" value="1"/>
</dbReference>
<dbReference type="HOGENOM" id="CLU_000445_44_4_7"/>
<dbReference type="RefSeq" id="WP_011367596.1">
    <property type="nucleotide sequence ID" value="NC_007519.1"/>
</dbReference>
<dbReference type="PANTHER" id="PTHR42733:SF13">
    <property type="entry name" value="DJ-1_PFPI DOMAIN-CONTAINING PROTEIN"/>
    <property type="match status" value="1"/>
</dbReference>
<accession>Q311F3</accession>
<evidence type="ECO:0000313" key="4">
    <source>
        <dbReference type="Proteomes" id="UP000002710"/>
    </source>
</evidence>
<keyword evidence="3" id="KW-0645">Protease</keyword>
<dbReference type="SUPFAM" id="SSF52317">
    <property type="entry name" value="Class I glutamine amidotransferase-like"/>
    <property type="match status" value="1"/>
</dbReference>
<comment type="similarity">
    <text evidence="1">Belongs to the peptidase C56 family.</text>
</comment>
<dbReference type="InterPro" id="IPR006286">
    <property type="entry name" value="C56_PfpI-like"/>
</dbReference>
<dbReference type="STRING" id="207559.Dde_1646"/>
<dbReference type="NCBIfam" id="TIGR01382">
    <property type="entry name" value="PfpI"/>
    <property type="match status" value="1"/>
</dbReference>
<dbReference type="GO" id="GO:0008233">
    <property type="term" value="F:peptidase activity"/>
    <property type="evidence" value="ECO:0007669"/>
    <property type="project" value="UniProtKB-KW"/>
</dbReference>
<dbReference type="GO" id="GO:0006508">
    <property type="term" value="P:proteolysis"/>
    <property type="evidence" value="ECO:0007669"/>
    <property type="project" value="UniProtKB-KW"/>
</dbReference>
<evidence type="ECO:0000313" key="3">
    <source>
        <dbReference type="EMBL" id="ABB38443.1"/>
    </source>
</evidence>
<organism evidence="3 4">
    <name type="scientific">Oleidesulfovibrio alaskensis (strain ATCC BAA-1058 / DSM 17464 / G20)</name>
    <name type="common">Desulfovibrio alaskensis</name>
    <dbReference type="NCBI Taxonomy" id="207559"/>
    <lineage>
        <taxon>Bacteria</taxon>
        <taxon>Pseudomonadati</taxon>
        <taxon>Thermodesulfobacteriota</taxon>
        <taxon>Desulfovibrionia</taxon>
        <taxon>Desulfovibrionales</taxon>
        <taxon>Desulfovibrionaceae</taxon>
        <taxon>Oleidesulfovibrio</taxon>
    </lineage>
</organism>
<dbReference type="MEROPS" id="C56.001"/>
<reference evidence="3 4" key="1">
    <citation type="journal article" date="2011" name="J. Bacteriol.">
        <title>Complete genome sequence and updated annotation of Desulfovibrio alaskensis G20.</title>
        <authorList>
            <person name="Hauser L.J."/>
            <person name="Land M.L."/>
            <person name="Brown S.D."/>
            <person name="Larimer F."/>
            <person name="Keller K.L."/>
            <person name="Rapp-Giles B.J."/>
            <person name="Price M.N."/>
            <person name="Lin M."/>
            <person name="Bruce D.C."/>
            <person name="Detter J.C."/>
            <person name="Tapia R."/>
            <person name="Han C.S."/>
            <person name="Goodwin L.A."/>
            <person name="Cheng J.F."/>
            <person name="Pitluck S."/>
            <person name="Copeland A."/>
            <person name="Lucas S."/>
            <person name="Nolan M."/>
            <person name="Lapidus A.L."/>
            <person name="Palumbo A.V."/>
            <person name="Wall J.D."/>
        </authorList>
    </citation>
    <scope>NUCLEOTIDE SEQUENCE [LARGE SCALE GENOMIC DNA]</scope>
    <source>
        <strain evidence="4">ATCC BAA 1058 / DSM 17464 / G20</strain>
    </source>
</reference>
<evidence type="ECO:0000259" key="2">
    <source>
        <dbReference type="Pfam" id="PF01965"/>
    </source>
</evidence>
<dbReference type="Gene3D" id="3.40.50.880">
    <property type="match status" value="1"/>
</dbReference>
<proteinExistence type="inferred from homology"/>
<dbReference type="eggNOG" id="COG0693">
    <property type="taxonomic scope" value="Bacteria"/>
</dbReference>
<dbReference type="InterPro" id="IPR002818">
    <property type="entry name" value="DJ-1/PfpI"/>
</dbReference>
<dbReference type="EMBL" id="CP000112">
    <property type="protein sequence ID" value="ABB38443.1"/>
    <property type="molecule type" value="Genomic_DNA"/>
</dbReference>
<feature type="domain" description="DJ-1/PfpI" evidence="2">
    <location>
        <begin position="7"/>
        <end position="170"/>
    </location>
</feature>
<name>Q311F3_OLEA2</name>
<keyword evidence="3" id="KW-0378">Hydrolase</keyword>
<keyword evidence="4" id="KW-1185">Reference proteome</keyword>
<sequence length="174" mass="19043">MSDLHGKKILMFVEEYYEDLELWYPKIRLQEEGAEVVVAGPATGKVYKGKNGYPCEADVAIADVDAGGYDGLVLCGGWAPDKLRRDPRVLEITRTIHDAGKPVAHICHAGWVPISAGVMKGIRCTSVNAIRDDLQNAGAQWVDQEVVVDKNHITSRTPKDLPAFCKAIIAMLKA</sequence>
<dbReference type="Proteomes" id="UP000002710">
    <property type="component" value="Chromosome"/>
</dbReference>
<dbReference type="CDD" id="cd03134">
    <property type="entry name" value="GATase1_PfpI_like"/>
    <property type="match status" value="1"/>
</dbReference>
<gene>
    <name evidence="3" type="ordered locus">Dde_1646</name>
</gene>
<dbReference type="PROSITE" id="PS51276">
    <property type="entry name" value="PEPTIDASE_C56_PFPI"/>
    <property type="match status" value="1"/>
</dbReference>
<protein>
    <submittedName>
        <fullName evidence="3">Intracellular protease, PfpI family</fullName>
    </submittedName>
</protein>